<feature type="active site" evidence="9">
    <location>
        <position position="127"/>
    </location>
</feature>
<comment type="catalytic activity">
    <reaction evidence="9 10">
        <text>Release of signal peptides from bacterial membrane prolipoproteins. Hydrolyzes -Xaa-Yaa-Zaa-|-(S,diacylglyceryl)Cys-, in which Xaa is hydrophobic (preferably Leu), and Yaa (Ala or Ser) and Zaa (Gly or Ala) have small, neutral side chains.</text>
        <dbReference type="EC" id="3.4.23.36"/>
    </reaction>
</comment>
<keyword evidence="13" id="KW-1185">Reference proteome</keyword>
<keyword evidence="5 9" id="KW-0064">Aspartyl protease</keyword>
<comment type="function">
    <text evidence="9 10">This protein specifically catalyzes the removal of signal peptides from prolipoproteins.</text>
</comment>
<name>A0A252F7F1_9FIRM</name>
<keyword evidence="2 9" id="KW-1003">Cell membrane</keyword>
<dbReference type="PANTHER" id="PTHR33695">
    <property type="entry name" value="LIPOPROTEIN SIGNAL PEPTIDASE"/>
    <property type="match status" value="1"/>
</dbReference>
<feature type="transmembrane region" description="Helical" evidence="9">
    <location>
        <begin position="117"/>
        <end position="143"/>
    </location>
</feature>
<dbReference type="UniPathway" id="UPA00665"/>
<keyword evidence="6 9" id="KW-0378">Hydrolase</keyword>
<comment type="caution">
    <text evidence="12">The sequence shown here is derived from an EMBL/GenBank/DDBJ whole genome shotgun (WGS) entry which is preliminary data.</text>
</comment>
<evidence type="ECO:0000256" key="7">
    <source>
        <dbReference type="ARBA" id="ARBA00022989"/>
    </source>
</evidence>
<evidence type="ECO:0000256" key="9">
    <source>
        <dbReference type="HAMAP-Rule" id="MF_00161"/>
    </source>
</evidence>
<evidence type="ECO:0000256" key="2">
    <source>
        <dbReference type="ARBA" id="ARBA00022475"/>
    </source>
</evidence>
<dbReference type="NCBIfam" id="TIGR00077">
    <property type="entry name" value="lspA"/>
    <property type="match status" value="1"/>
</dbReference>
<evidence type="ECO:0000256" key="3">
    <source>
        <dbReference type="ARBA" id="ARBA00022670"/>
    </source>
</evidence>
<reference evidence="12 13" key="1">
    <citation type="submission" date="2017-05" db="EMBL/GenBank/DDBJ databases">
        <title>Butyricicoccus porcorum sp. nov. a butyrate-producing bacterium from the swine intestinal tract.</title>
        <authorList>
            <person name="Trachsel J."/>
            <person name="Humphrey S."/>
            <person name="Allen H.K."/>
        </authorList>
    </citation>
    <scope>NUCLEOTIDE SEQUENCE [LARGE SCALE GENOMIC DNA]</scope>
    <source>
        <strain evidence="12">BB10</strain>
    </source>
</reference>
<evidence type="ECO:0000256" key="8">
    <source>
        <dbReference type="ARBA" id="ARBA00023136"/>
    </source>
</evidence>
<evidence type="ECO:0000256" key="11">
    <source>
        <dbReference type="RuleBase" id="RU004181"/>
    </source>
</evidence>
<comment type="pathway">
    <text evidence="9">Protein modification; lipoprotein biosynthesis (signal peptide cleavage).</text>
</comment>
<feature type="transmembrane region" description="Helical" evidence="9">
    <location>
        <begin position="87"/>
        <end position="105"/>
    </location>
</feature>
<comment type="caution">
    <text evidence="9">Lacks conserved residue(s) required for the propagation of feature annotation.</text>
</comment>
<keyword evidence="7 9" id="KW-1133">Transmembrane helix</keyword>
<proteinExistence type="inferred from homology"/>
<comment type="subcellular location">
    <subcellularLocation>
        <location evidence="9">Cell membrane</location>
        <topology evidence="9">Multi-pass membrane protein</topology>
    </subcellularLocation>
</comment>
<keyword evidence="3 9" id="KW-0645">Protease</keyword>
<accession>A0A252F7F1</accession>
<feature type="active site" evidence="9">
    <location>
        <position position="111"/>
    </location>
</feature>
<protein>
    <recommendedName>
        <fullName evidence="9">Lipoprotein signal peptidase</fullName>
        <ecNumber evidence="9">3.4.23.36</ecNumber>
    </recommendedName>
    <alternativeName>
        <fullName evidence="9">Prolipoprotein signal peptidase</fullName>
    </alternativeName>
    <alternativeName>
        <fullName evidence="9">Signal peptidase II</fullName>
        <shortName evidence="9">SPase II</shortName>
    </alternativeName>
</protein>
<feature type="transmembrane region" description="Helical" evidence="9">
    <location>
        <begin position="57"/>
        <end position="75"/>
    </location>
</feature>
<evidence type="ECO:0000313" key="13">
    <source>
        <dbReference type="Proteomes" id="UP000194903"/>
    </source>
</evidence>
<dbReference type="GO" id="GO:0005886">
    <property type="term" value="C:plasma membrane"/>
    <property type="evidence" value="ECO:0007669"/>
    <property type="project" value="UniProtKB-SubCell"/>
</dbReference>
<organism evidence="12 13">
    <name type="scientific">Butyricicoccus porcorum</name>
    <dbReference type="NCBI Taxonomy" id="1945634"/>
    <lineage>
        <taxon>Bacteria</taxon>
        <taxon>Bacillati</taxon>
        <taxon>Bacillota</taxon>
        <taxon>Clostridia</taxon>
        <taxon>Eubacteriales</taxon>
        <taxon>Butyricicoccaceae</taxon>
        <taxon>Butyricicoccus</taxon>
    </lineage>
</organism>
<evidence type="ECO:0000256" key="4">
    <source>
        <dbReference type="ARBA" id="ARBA00022692"/>
    </source>
</evidence>
<dbReference type="PANTHER" id="PTHR33695:SF1">
    <property type="entry name" value="LIPOPROTEIN SIGNAL PEPTIDASE"/>
    <property type="match status" value="1"/>
</dbReference>
<dbReference type="Proteomes" id="UP000194903">
    <property type="component" value="Unassembled WGS sequence"/>
</dbReference>
<dbReference type="PRINTS" id="PR00781">
    <property type="entry name" value="LIPOSIGPTASE"/>
</dbReference>
<keyword evidence="4 9" id="KW-0812">Transmembrane</keyword>
<gene>
    <name evidence="9" type="primary">lspA</name>
    <name evidence="12" type="ORF">CBW42_03215</name>
</gene>
<dbReference type="AlphaFoldDB" id="A0A252F7F1"/>
<evidence type="ECO:0000313" key="12">
    <source>
        <dbReference type="EMBL" id="OUM21652.1"/>
    </source>
</evidence>
<dbReference type="GO" id="GO:0006508">
    <property type="term" value="P:proteolysis"/>
    <property type="evidence" value="ECO:0007669"/>
    <property type="project" value="UniProtKB-KW"/>
</dbReference>
<dbReference type="PROSITE" id="PS00855">
    <property type="entry name" value="SPASE_II"/>
    <property type="match status" value="1"/>
</dbReference>
<dbReference type="OrthoDB" id="9810259at2"/>
<evidence type="ECO:0000256" key="10">
    <source>
        <dbReference type="RuleBase" id="RU000594"/>
    </source>
</evidence>
<dbReference type="HAMAP" id="MF_00161">
    <property type="entry name" value="LspA"/>
    <property type="match status" value="1"/>
</dbReference>
<sequence length="154" mass="17239">MMTLLAVLAMVLVDQVVKYWAVTVLAPIGSIPLIPGILQLTYVENRGAAFSLLENQIWLFVLLAAAVVGAIVYAFRKNLIQNTWGKISLLIICAGAVGNVIDRIVHHYVVDMIEVLFIHFPVFNIADIYVTVGVVMFAIYYLFQHKDSDETERE</sequence>
<dbReference type="EMBL" id="NHOC01000002">
    <property type="protein sequence ID" value="OUM21652.1"/>
    <property type="molecule type" value="Genomic_DNA"/>
</dbReference>
<dbReference type="GO" id="GO:0004190">
    <property type="term" value="F:aspartic-type endopeptidase activity"/>
    <property type="evidence" value="ECO:0007669"/>
    <property type="project" value="UniProtKB-UniRule"/>
</dbReference>
<evidence type="ECO:0000256" key="6">
    <source>
        <dbReference type="ARBA" id="ARBA00022801"/>
    </source>
</evidence>
<dbReference type="InterPro" id="IPR001872">
    <property type="entry name" value="Peptidase_A8"/>
</dbReference>
<evidence type="ECO:0000256" key="5">
    <source>
        <dbReference type="ARBA" id="ARBA00022750"/>
    </source>
</evidence>
<dbReference type="EC" id="3.4.23.36" evidence="9"/>
<keyword evidence="8 9" id="KW-0472">Membrane</keyword>
<evidence type="ECO:0000256" key="1">
    <source>
        <dbReference type="ARBA" id="ARBA00006139"/>
    </source>
</evidence>
<comment type="similarity">
    <text evidence="1 9 11">Belongs to the peptidase A8 family.</text>
</comment>
<dbReference type="Pfam" id="PF01252">
    <property type="entry name" value="Peptidase_A8"/>
    <property type="match status" value="1"/>
</dbReference>